<organism evidence="8 9">
    <name type="scientific">Zootermopsis nevadensis</name>
    <name type="common">Dampwood termite</name>
    <dbReference type="NCBI Taxonomy" id="136037"/>
    <lineage>
        <taxon>Eukaryota</taxon>
        <taxon>Metazoa</taxon>
        <taxon>Ecdysozoa</taxon>
        <taxon>Arthropoda</taxon>
        <taxon>Hexapoda</taxon>
        <taxon>Insecta</taxon>
        <taxon>Pterygota</taxon>
        <taxon>Neoptera</taxon>
        <taxon>Polyneoptera</taxon>
        <taxon>Dictyoptera</taxon>
        <taxon>Blattodea</taxon>
        <taxon>Blattoidea</taxon>
        <taxon>Termitoidae</taxon>
        <taxon>Termopsidae</taxon>
        <taxon>Zootermopsis</taxon>
    </lineage>
</organism>
<dbReference type="InterPro" id="IPR047115">
    <property type="entry name" value="ARSB"/>
</dbReference>
<dbReference type="CDD" id="cd16029">
    <property type="entry name" value="4-S"/>
    <property type="match status" value="1"/>
</dbReference>
<name>A0A067RK57_ZOONE</name>
<keyword evidence="9" id="KW-1185">Reference proteome</keyword>
<dbReference type="GO" id="GO:0008484">
    <property type="term" value="F:sulfuric ester hydrolase activity"/>
    <property type="evidence" value="ECO:0007669"/>
    <property type="project" value="InterPro"/>
</dbReference>
<dbReference type="eggNOG" id="KOG3867">
    <property type="taxonomic scope" value="Eukaryota"/>
</dbReference>
<reference evidence="8 9" key="1">
    <citation type="journal article" date="2014" name="Nat. Commun.">
        <title>Molecular traces of alternative social organization in a termite genome.</title>
        <authorList>
            <person name="Terrapon N."/>
            <person name="Li C."/>
            <person name="Robertson H.M."/>
            <person name="Ji L."/>
            <person name="Meng X."/>
            <person name="Booth W."/>
            <person name="Chen Z."/>
            <person name="Childers C.P."/>
            <person name="Glastad K.M."/>
            <person name="Gokhale K."/>
            <person name="Gowin J."/>
            <person name="Gronenberg W."/>
            <person name="Hermansen R.A."/>
            <person name="Hu H."/>
            <person name="Hunt B.G."/>
            <person name="Huylmans A.K."/>
            <person name="Khalil S.M."/>
            <person name="Mitchell R.D."/>
            <person name="Munoz-Torres M.C."/>
            <person name="Mustard J.A."/>
            <person name="Pan H."/>
            <person name="Reese J.T."/>
            <person name="Scharf M.E."/>
            <person name="Sun F."/>
            <person name="Vogel H."/>
            <person name="Xiao J."/>
            <person name="Yang W."/>
            <person name="Yang Z."/>
            <person name="Yang Z."/>
            <person name="Zhou J."/>
            <person name="Zhu J."/>
            <person name="Brent C.S."/>
            <person name="Elsik C.G."/>
            <person name="Goodisman M.A."/>
            <person name="Liberles D.A."/>
            <person name="Roe R.M."/>
            <person name="Vargo E.L."/>
            <person name="Vilcinskas A."/>
            <person name="Wang J."/>
            <person name="Bornberg-Bauer E."/>
            <person name="Korb J."/>
            <person name="Zhang G."/>
            <person name="Liebig J."/>
        </authorList>
    </citation>
    <scope>NUCLEOTIDE SEQUENCE [LARGE SCALE GENOMIC DNA]</scope>
    <source>
        <tissue evidence="8">Whole organism</tissue>
    </source>
</reference>
<gene>
    <name evidence="8" type="ORF">L798_05895</name>
</gene>
<dbReference type="PANTHER" id="PTHR10342">
    <property type="entry name" value="ARYLSULFATASE"/>
    <property type="match status" value="1"/>
</dbReference>
<keyword evidence="6" id="KW-0325">Glycoprotein</keyword>
<accession>A0A067RK57</accession>
<dbReference type="Proteomes" id="UP000027135">
    <property type="component" value="Unassembled WGS sequence"/>
</dbReference>
<keyword evidence="5" id="KW-0106">Calcium</keyword>
<dbReference type="AlphaFoldDB" id="A0A067RK57"/>
<dbReference type="EMBL" id="KK852631">
    <property type="protein sequence ID" value="KDR19829.1"/>
    <property type="molecule type" value="Genomic_DNA"/>
</dbReference>
<dbReference type="Gene3D" id="3.40.720.10">
    <property type="entry name" value="Alkaline Phosphatase, subunit A"/>
    <property type="match status" value="1"/>
</dbReference>
<dbReference type="InterPro" id="IPR024607">
    <property type="entry name" value="Sulfatase_CS"/>
</dbReference>
<dbReference type="OMA" id="WNISETW"/>
<evidence type="ECO:0000259" key="7">
    <source>
        <dbReference type="Pfam" id="PF00884"/>
    </source>
</evidence>
<evidence type="ECO:0000313" key="9">
    <source>
        <dbReference type="Proteomes" id="UP000027135"/>
    </source>
</evidence>
<dbReference type="Pfam" id="PF00884">
    <property type="entry name" value="Sulfatase"/>
    <property type="match status" value="1"/>
</dbReference>
<dbReference type="InParanoid" id="A0A067RK57"/>
<evidence type="ECO:0000256" key="4">
    <source>
        <dbReference type="ARBA" id="ARBA00022801"/>
    </source>
</evidence>
<dbReference type="Gene3D" id="3.30.1120.10">
    <property type="match status" value="1"/>
</dbReference>
<dbReference type="PROSITE" id="PS00523">
    <property type="entry name" value="SULFATASE_1"/>
    <property type="match status" value="1"/>
</dbReference>
<dbReference type="PANTHER" id="PTHR10342:SF264">
    <property type="entry name" value="MIP05773P-RELATED"/>
    <property type="match status" value="1"/>
</dbReference>
<evidence type="ECO:0000256" key="5">
    <source>
        <dbReference type="ARBA" id="ARBA00022837"/>
    </source>
</evidence>
<keyword evidence="4" id="KW-0378">Hydrolase</keyword>
<dbReference type="SUPFAM" id="SSF53649">
    <property type="entry name" value="Alkaline phosphatase-like"/>
    <property type="match status" value="1"/>
</dbReference>
<dbReference type="GO" id="GO:0046872">
    <property type="term" value="F:metal ion binding"/>
    <property type="evidence" value="ECO:0007669"/>
    <property type="project" value="UniProtKB-KW"/>
</dbReference>
<evidence type="ECO:0000256" key="2">
    <source>
        <dbReference type="ARBA" id="ARBA00008779"/>
    </source>
</evidence>
<comment type="similarity">
    <text evidence="2">Belongs to the sulfatase family.</text>
</comment>
<comment type="cofactor">
    <cofactor evidence="1">
        <name>Ca(2+)</name>
        <dbReference type="ChEBI" id="CHEBI:29108"/>
    </cofactor>
</comment>
<feature type="domain" description="Sulfatase N-terminal" evidence="7">
    <location>
        <begin position="32"/>
        <end position="356"/>
    </location>
</feature>
<dbReference type="STRING" id="136037.A0A067RK57"/>
<dbReference type="PROSITE" id="PS00149">
    <property type="entry name" value="SULFATASE_2"/>
    <property type="match status" value="1"/>
</dbReference>
<dbReference type="InterPro" id="IPR017850">
    <property type="entry name" value="Alkaline_phosphatase_core_sf"/>
</dbReference>
<evidence type="ECO:0000256" key="6">
    <source>
        <dbReference type="ARBA" id="ARBA00023180"/>
    </source>
</evidence>
<evidence type="ECO:0000313" key="8">
    <source>
        <dbReference type="EMBL" id="KDR19829.1"/>
    </source>
</evidence>
<evidence type="ECO:0000256" key="3">
    <source>
        <dbReference type="ARBA" id="ARBA00022723"/>
    </source>
</evidence>
<proteinExistence type="inferred from homology"/>
<keyword evidence="3" id="KW-0479">Metal-binding</keyword>
<evidence type="ECO:0000256" key="1">
    <source>
        <dbReference type="ARBA" id="ARBA00001913"/>
    </source>
</evidence>
<protein>
    <submittedName>
        <fullName evidence="8">Arylsulfatase B</fullName>
    </submittedName>
</protein>
<dbReference type="InterPro" id="IPR000917">
    <property type="entry name" value="Sulfatase_N"/>
</dbReference>
<sequence length="551" mass="60937">MLCEGKLKMGKNVFMTILRVVFVLPVVNAARPHIIFILADDMGWNDFSFHGSDEIQTPNIDALAYSGVILNQHYTQPICTPTRSALMTGRYPSNIGMQGSPLSAGEPRALPRGKILPQYFKDLGYTTRIVGKWHLGYYKKEFTPTHRGFDSFLGYLNGFTSYYDHINQESASGVVMEGLDFRRNSSAAWDLSGRYATDIFTEEAARIIREHNPSIPLFLYLAHLASHAGNAGKLLEAPQESVDMFSHIVEPNRRTYAAMVSKLDESVGRIVGALWTKGMLENSIIVFTSDNGAPSVDVVGYQNWGSNYPLRGLKTTQWEGGIRTPAVVWSPVLGRRVSDQLMHVTDWLPTLISAAGGTLQGVPLDGVDQWSALLEDTVSPRTEVLLQYDEVKGLYAARREDWKITNGSNYGGEADDYYGHSGTDFANPPYNLTAVAHSVAGEAIASLLPSAIPDEEEMLLMRAESTVTCALQADRTPCKPSTTPNPCLFDVAVDPCETNNLALRHPEVLQEMLDLVSKYKATLIHQLNKPVDVNGSDPRKFNNTWSPWVDS</sequence>